<organism evidence="1 2">
    <name type="scientific">Solanum commersonii</name>
    <name type="common">Commerson's wild potato</name>
    <name type="synonym">Commerson's nightshade</name>
    <dbReference type="NCBI Taxonomy" id="4109"/>
    <lineage>
        <taxon>Eukaryota</taxon>
        <taxon>Viridiplantae</taxon>
        <taxon>Streptophyta</taxon>
        <taxon>Embryophyta</taxon>
        <taxon>Tracheophyta</taxon>
        <taxon>Spermatophyta</taxon>
        <taxon>Magnoliopsida</taxon>
        <taxon>eudicotyledons</taxon>
        <taxon>Gunneridae</taxon>
        <taxon>Pentapetalae</taxon>
        <taxon>asterids</taxon>
        <taxon>lamiids</taxon>
        <taxon>Solanales</taxon>
        <taxon>Solanaceae</taxon>
        <taxon>Solanoideae</taxon>
        <taxon>Solaneae</taxon>
        <taxon>Solanum</taxon>
    </lineage>
</organism>
<comment type="caution">
    <text evidence="1">The sequence shown here is derived from an EMBL/GenBank/DDBJ whole genome shotgun (WGS) entry which is preliminary data.</text>
</comment>
<gene>
    <name evidence="1" type="ORF">H5410_026114</name>
</gene>
<evidence type="ECO:0000313" key="2">
    <source>
        <dbReference type="Proteomes" id="UP000824120"/>
    </source>
</evidence>
<dbReference type="EMBL" id="JACXVP010000005">
    <property type="protein sequence ID" value="KAG5604622.1"/>
    <property type="molecule type" value="Genomic_DNA"/>
</dbReference>
<reference evidence="1 2" key="1">
    <citation type="submission" date="2020-09" db="EMBL/GenBank/DDBJ databases">
        <title>De no assembly of potato wild relative species, Solanum commersonii.</title>
        <authorList>
            <person name="Cho K."/>
        </authorList>
    </citation>
    <scope>NUCLEOTIDE SEQUENCE [LARGE SCALE GENOMIC DNA]</scope>
    <source>
        <strain evidence="1">LZ3.2</strain>
        <tissue evidence="1">Leaf</tissue>
    </source>
</reference>
<dbReference type="AlphaFoldDB" id="A0A9J5Z0J1"/>
<accession>A0A9J5Z0J1</accession>
<keyword evidence="2" id="KW-1185">Reference proteome</keyword>
<protein>
    <submittedName>
        <fullName evidence="1">Uncharacterized protein</fullName>
    </submittedName>
</protein>
<dbReference type="Proteomes" id="UP000824120">
    <property type="component" value="Chromosome 5"/>
</dbReference>
<sequence>MPSIIFLFFYSSKGKLAGGWYLRTLITAQKCFAVGFSKLNIHHYQSKLDSFGNLSSSIELFIFVREDLIFHLDLLTIRGN</sequence>
<proteinExistence type="predicted"/>
<name>A0A9J5Z0J1_SOLCO</name>
<evidence type="ECO:0000313" key="1">
    <source>
        <dbReference type="EMBL" id="KAG5604622.1"/>
    </source>
</evidence>